<feature type="region of interest" description="Disordered" evidence="6">
    <location>
        <begin position="274"/>
        <end position="316"/>
    </location>
</feature>
<keyword evidence="10" id="KW-1185">Reference proteome</keyword>
<feature type="compositionally biased region" description="Basic and acidic residues" evidence="6">
    <location>
        <begin position="274"/>
        <end position="284"/>
    </location>
</feature>
<feature type="transmembrane region" description="Helical" evidence="7">
    <location>
        <begin position="508"/>
        <end position="532"/>
    </location>
</feature>
<evidence type="ECO:0000313" key="9">
    <source>
        <dbReference type="EMBL" id="ONH26241.1"/>
    </source>
</evidence>
<evidence type="ECO:0000313" key="10">
    <source>
        <dbReference type="Proteomes" id="UP000188929"/>
    </source>
</evidence>
<dbReference type="PANTHER" id="PTHR35007">
    <property type="entry name" value="INTEGRAL MEMBRANE PROTEIN-RELATED"/>
    <property type="match status" value="1"/>
</dbReference>
<keyword evidence="2" id="KW-1003">Cell membrane</keyword>
<dbReference type="Pfam" id="PF00482">
    <property type="entry name" value="T2SSF"/>
    <property type="match status" value="1"/>
</dbReference>
<dbReference type="PANTHER" id="PTHR35007:SF2">
    <property type="entry name" value="PILUS ASSEMBLE PROTEIN"/>
    <property type="match status" value="1"/>
</dbReference>
<organism evidence="9 10">
    <name type="scientific">Pseudofrankia asymbiotica</name>
    <dbReference type="NCBI Taxonomy" id="1834516"/>
    <lineage>
        <taxon>Bacteria</taxon>
        <taxon>Bacillati</taxon>
        <taxon>Actinomycetota</taxon>
        <taxon>Actinomycetes</taxon>
        <taxon>Frankiales</taxon>
        <taxon>Frankiaceae</taxon>
        <taxon>Pseudofrankia</taxon>
    </lineage>
</organism>
<keyword evidence="5 7" id="KW-0472">Membrane</keyword>
<feature type="domain" description="Type II secretion system protein GspF" evidence="8">
    <location>
        <begin position="381"/>
        <end position="526"/>
    </location>
</feature>
<protein>
    <recommendedName>
        <fullName evidence="8">Type II secretion system protein GspF domain-containing protein</fullName>
    </recommendedName>
</protein>
<proteinExistence type="predicted"/>
<feature type="transmembrane region" description="Helical" evidence="7">
    <location>
        <begin position="320"/>
        <end position="339"/>
    </location>
</feature>
<dbReference type="Proteomes" id="UP000188929">
    <property type="component" value="Unassembled WGS sequence"/>
</dbReference>
<dbReference type="OrthoDB" id="3218571at2"/>
<feature type="transmembrane region" description="Helical" evidence="7">
    <location>
        <begin position="36"/>
        <end position="53"/>
    </location>
</feature>
<evidence type="ECO:0000256" key="2">
    <source>
        <dbReference type="ARBA" id="ARBA00022475"/>
    </source>
</evidence>
<dbReference type="RefSeq" id="WP_076819836.1">
    <property type="nucleotide sequence ID" value="NZ_MOMC01000052.1"/>
</dbReference>
<dbReference type="InterPro" id="IPR018076">
    <property type="entry name" value="T2SS_GspF_dom"/>
</dbReference>
<evidence type="ECO:0000256" key="3">
    <source>
        <dbReference type="ARBA" id="ARBA00022692"/>
    </source>
</evidence>
<evidence type="ECO:0000256" key="7">
    <source>
        <dbReference type="SAM" id="Phobius"/>
    </source>
</evidence>
<comment type="subcellular location">
    <subcellularLocation>
        <location evidence="1">Cell membrane</location>
        <topology evidence="1">Multi-pass membrane protein</topology>
    </subcellularLocation>
</comment>
<evidence type="ECO:0000256" key="6">
    <source>
        <dbReference type="SAM" id="MobiDB-lite"/>
    </source>
</evidence>
<name>A0A1V2I5C6_9ACTN</name>
<sequence>MSTTARVPRLAARLVGVTAVAGTVLGAAMVAGRAGAIVAALVTVVTATAARAGRRAAAQRRTAAARAVAEDLLAAFAAELDAGADPDAALRSAAAAAERQLPDDAFGDIREVLSGTSGTAVDADGHAHAADAGELARLSAGLAAGEDPIWLLAGCRTPALRQLGAALWVCRTGGARLAPVAMTLAAQARADARRAGELTAALAGPRSSGRLVAGLPVVGIVFAALLGARPAHVLLATPTGSACLAAGVALDLLGLRWLRWIGDRVVRDIESAAPRDAHMDEQGRRPRAGPARRPGLLPDRRRGSHHPGTQRSGRAAGRPALGAALASAMGACAAVLLALGQRGLGAMAAVGAAALLVGAALPADPGRARRARLLADLPLALDLISACLAAGATVPAALEATAAGVAGPLGVELRATSRGLRLGATAAGATARLVAAGTGPTGLLDALRRRVGAGQRASPARPLMAAAQALGRVETSGARLAEGLTRIAARARAQAHDEAIGAARRAGVAAAAPLGLCFLPAFLLLGVVPTILGSLPGALPT</sequence>
<dbReference type="AlphaFoldDB" id="A0A1V2I5C6"/>
<dbReference type="STRING" id="1834516.BL253_25245"/>
<feature type="transmembrane region" description="Helical" evidence="7">
    <location>
        <begin position="234"/>
        <end position="258"/>
    </location>
</feature>
<gene>
    <name evidence="9" type="ORF">BL253_25245</name>
</gene>
<comment type="caution">
    <text evidence="9">The sequence shown here is derived from an EMBL/GenBank/DDBJ whole genome shotgun (WGS) entry which is preliminary data.</text>
</comment>
<accession>A0A1V2I5C6</accession>
<feature type="compositionally biased region" description="Low complexity" evidence="6">
    <location>
        <begin position="288"/>
        <end position="297"/>
    </location>
</feature>
<keyword evidence="4 7" id="KW-1133">Transmembrane helix</keyword>
<dbReference type="GO" id="GO:0005886">
    <property type="term" value="C:plasma membrane"/>
    <property type="evidence" value="ECO:0007669"/>
    <property type="project" value="UniProtKB-SubCell"/>
</dbReference>
<evidence type="ECO:0000256" key="1">
    <source>
        <dbReference type="ARBA" id="ARBA00004651"/>
    </source>
</evidence>
<keyword evidence="3 7" id="KW-0812">Transmembrane</keyword>
<dbReference type="EMBL" id="MOMC01000052">
    <property type="protein sequence ID" value="ONH26241.1"/>
    <property type="molecule type" value="Genomic_DNA"/>
</dbReference>
<feature type="transmembrane region" description="Helical" evidence="7">
    <location>
        <begin position="345"/>
        <end position="363"/>
    </location>
</feature>
<reference evidence="10" key="1">
    <citation type="submission" date="2016-10" db="EMBL/GenBank/DDBJ databases">
        <title>Frankia sp. NRRL B-16386 Genome sequencing.</title>
        <authorList>
            <person name="Ghodhbane-Gtari F."/>
            <person name="Swanson E."/>
            <person name="Gueddou A."/>
            <person name="Hezbri K."/>
            <person name="Ktari K."/>
            <person name="Nouioui I."/>
            <person name="Morris K."/>
            <person name="Simpson S."/>
            <person name="Abebe-Akele F."/>
            <person name="Thomas K."/>
            <person name="Gtari M."/>
            <person name="Tisa L.S."/>
        </authorList>
    </citation>
    <scope>NUCLEOTIDE SEQUENCE [LARGE SCALE GENOMIC DNA]</scope>
    <source>
        <strain evidence="10">NRRL B-16386</strain>
    </source>
</reference>
<evidence type="ECO:0000256" key="4">
    <source>
        <dbReference type="ARBA" id="ARBA00022989"/>
    </source>
</evidence>
<evidence type="ECO:0000259" key="8">
    <source>
        <dbReference type="Pfam" id="PF00482"/>
    </source>
</evidence>
<feature type="transmembrane region" description="Helical" evidence="7">
    <location>
        <begin position="211"/>
        <end position="228"/>
    </location>
</feature>
<evidence type="ECO:0000256" key="5">
    <source>
        <dbReference type="ARBA" id="ARBA00023136"/>
    </source>
</evidence>